<organism evidence="3">
    <name type="scientific">Chlorobium chlorochromatii (strain CaD3)</name>
    <dbReference type="NCBI Taxonomy" id="340177"/>
    <lineage>
        <taxon>Bacteria</taxon>
        <taxon>Pseudomonadati</taxon>
        <taxon>Chlorobiota</taxon>
        <taxon>Chlorobiia</taxon>
        <taxon>Chlorobiales</taxon>
        <taxon>Chlorobiaceae</taxon>
        <taxon>Chlorobium/Pelodictyon group</taxon>
        <taxon>Chlorobium</taxon>
    </lineage>
</organism>
<dbReference type="Gene3D" id="1.10.1330.10">
    <property type="entry name" value="Dockerin domain"/>
    <property type="match status" value="1"/>
</dbReference>
<dbReference type="OrthoDB" id="9805017at2"/>
<keyword evidence="1" id="KW-0732">Signal</keyword>
<dbReference type="HOGENOM" id="CLU_297305_0_0_10"/>
<dbReference type="GO" id="GO:0000272">
    <property type="term" value="P:polysaccharide catabolic process"/>
    <property type="evidence" value="ECO:0007669"/>
    <property type="project" value="InterPro"/>
</dbReference>
<name>Q3APV2_CHLCH</name>
<evidence type="ECO:0000256" key="1">
    <source>
        <dbReference type="ARBA" id="ARBA00022729"/>
    </source>
</evidence>
<evidence type="ECO:0000313" key="3">
    <source>
        <dbReference type="EMBL" id="ABB28973.1"/>
    </source>
</evidence>
<dbReference type="InterPro" id="IPR032812">
    <property type="entry name" value="SbsA_Ig"/>
</dbReference>
<dbReference type="EMBL" id="CP000108">
    <property type="protein sequence ID" value="ABB28973.1"/>
    <property type="molecule type" value="Genomic_DNA"/>
</dbReference>
<feature type="domain" description="SbsA Ig-like" evidence="2">
    <location>
        <begin position="587"/>
        <end position="698"/>
    </location>
</feature>
<sequence length="1013" mass="108879">MKLDELYQVFLPTFTMVEEEWNNFLAEKNTALSEAQNYLNAIFSITGYNLPTYEEISSTRYLGVYENGAQVTFEGSGIDKLFGGDMTTGTLSLSRIALDSYANNIHMAMLGYNNGITVDLNSGAVSGMFNEYSLTTPWFELSAVGTVAVSGASILSEMNIEAELTELSFTYPDDGVIVKLLGDIDYYQDELGNMEYSGDVYTAYFTGWGADITLNGDFQCDFDINNTFILFSDELTGELYVSELSLVIPSQHVVANFYNSLTGLSYDITSGSLGGSFNSFHFGTSLFDVYAHGSIYVEPVSSSSTLGIHGILDSIEITYPESTFAITVVGDVEYIQIDQGEYTYFGTMSEVYLENPTTTVSVLGDFSGSYNDSNGLHLAGNLYEFHWQREEAFISFVGDIVFGEDQLVVNEVTTLEVYGDGRYYDASSLSVMNIVTDVVGNELLALGEDANWDISAALDELLWDVINKLNGDAEGVSSVNFDSVPASSTPVNAEFLDFYLDLSKVGEAGYYASFRVGHLYDTNGDGLPDYVDEIHDSPATITWNNGMFTVLSLDDSSTRATGSLAYDGNGNAVGLYAFDRASGDSETTPPTLIAATPSDNAMGIEVESDLSFIFSENVQFGNGTIEIHRGSATGEFVESYNIGTPLSTNLNIVGSTLTINPTSDLASNTHYFVTFSEGSIRDLDGNNYVASQPYDFTTGADPYPTHTLTGNITFWKTGEAITDVTTTLTTLPTNGTHAIELKNIHVQANGSHTIEVWATTPNSTTGSFECEFALPTGTSVTWQDAAKLPSGWMTTNNVIATGAFRVASIGTHALAEGAVQLGTLTISQSANPGTFELAMTHAQLGNNDVAGYAISSVSSTTGSGNEYQYHSLTDGHYALTGDKAAGDAGSAVHANDALAALKMAVELNPNEANANGLLGPVSPFQYLAADINRDGKVRANDALNILKMAVGIESAPTDEWIFVAESVTGKTMDRSHVDWSDISPIVDFNQTAIELDLIGIVKGDVDGSWVMVG</sequence>
<reference evidence="3" key="1">
    <citation type="submission" date="2005-08" db="EMBL/GenBank/DDBJ databases">
        <title>Complete sequence of Chlorobium chlorochromatii CaD3.</title>
        <authorList>
            <person name="Copeland A."/>
            <person name="Lucas S."/>
            <person name="Lapidus A."/>
            <person name="Barry K."/>
            <person name="Detter J.C."/>
            <person name="Glavina T."/>
            <person name="Hammon N."/>
            <person name="Israni S."/>
            <person name="Pitluck S."/>
            <person name="Bryant D."/>
            <person name="Schmutz J."/>
            <person name="Larimer F."/>
            <person name="Land M."/>
            <person name="Kyrpides N."/>
            <person name="Ivanova N."/>
            <person name="Richardson P."/>
        </authorList>
    </citation>
    <scope>NUCLEOTIDE SEQUENCE [LARGE SCALE GENOMIC DNA]</scope>
    <source>
        <strain evidence="3">CaD3</strain>
    </source>
</reference>
<dbReference type="Pfam" id="PF13205">
    <property type="entry name" value="Big_5"/>
    <property type="match status" value="1"/>
</dbReference>
<accession>Q3APV2</accession>
<dbReference type="InterPro" id="IPR036439">
    <property type="entry name" value="Dockerin_dom_sf"/>
</dbReference>
<dbReference type="AlphaFoldDB" id="Q3APV2"/>
<proteinExistence type="predicted"/>
<evidence type="ECO:0000259" key="2">
    <source>
        <dbReference type="Pfam" id="PF13205"/>
    </source>
</evidence>
<dbReference type="eggNOG" id="COG1785">
    <property type="taxonomic scope" value="Bacteria"/>
</dbReference>
<dbReference type="KEGG" id="cch:Cag_1722"/>
<dbReference type="STRING" id="340177.Cag_1722"/>
<gene>
    <name evidence="3" type="ordered locus">Cag_1722</name>
</gene>
<protein>
    <recommendedName>
        <fullName evidence="2">SbsA Ig-like domain-containing protein</fullName>
    </recommendedName>
</protein>